<dbReference type="PANTHER" id="PTHR13620:SF104">
    <property type="entry name" value="EXONUCLEASE 3'-5' DOMAIN-CONTAINING PROTEIN 2"/>
    <property type="match status" value="1"/>
</dbReference>
<dbReference type="PANTHER" id="PTHR13620">
    <property type="entry name" value="3-5 EXONUCLEASE"/>
    <property type="match status" value="1"/>
</dbReference>
<sequence length="660" mass="72478">GASTETPYPSALSRPATSHRELRSHNGPPGVVLPALLPGSTAHRCPLTEYRRGFRNGKVGLSSMAYNKKARAAAQMLASRHCRAHTKRISTQSTTNTTFNMHSQTSWRGLSSGHSRRNLWNIGIGFNFAPETEASSLYPTLDFKRFFQSQEVAVASDHISSSLSQPLEPPTAPKSAGPGHCPENQPVLSAAAATITIAQKRATAASAASRRPIVAQSSIPAKESLSPVQPPLTSLEFNISKDLFQAALGQPKDSPGSFWSHTMYKSISADGTTQNVKVHYCTSKQTMEHVCQKYFLNQPVLGFDLEWMAYAKRQGGPRENVSLIQMASPGRIGLFHVAMFPKDDFVAPTFRAIMEDAAVEKVGVHIQADCTRLRNFLGVKTRGIFELSHLYKLLKHADDKQRRKLINKVPVALATQVQEVLKLPLFKGQSVRSSNWSKPLTSKQLTYSAADAYAGLQLYYVLEERRLAMDPPPDRPRHAELGLPIPIPPTPVVSDVESDLDSDLESVEYASSEFSDGSIEEVMQELALGEACTIVARPVVTANVGQAARRDARIEAADARIAQRRASRPGGRLFTAPSSLRAFFVWQANEDMVPADVARLLRDPPLQTGTVIGYILDAIQAEKLTFRKERLRSEVLSLLHPALANGKYRAIVKQCEQTEP</sequence>
<dbReference type="Gene3D" id="3.30.420.10">
    <property type="entry name" value="Ribonuclease H-like superfamily/Ribonuclease H"/>
    <property type="match status" value="1"/>
</dbReference>
<evidence type="ECO:0000256" key="3">
    <source>
        <dbReference type="SAM" id="MobiDB-lite"/>
    </source>
</evidence>
<gene>
    <name evidence="5" type="ORF">LLEC1_06594</name>
</gene>
<organism evidence="5 6">
    <name type="scientific">Cordyceps confragosa</name>
    <name type="common">Lecanicillium lecanii</name>
    <dbReference type="NCBI Taxonomy" id="2714763"/>
    <lineage>
        <taxon>Eukaryota</taxon>
        <taxon>Fungi</taxon>
        <taxon>Dikarya</taxon>
        <taxon>Ascomycota</taxon>
        <taxon>Pezizomycotina</taxon>
        <taxon>Sordariomycetes</taxon>
        <taxon>Hypocreomycetidae</taxon>
        <taxon>Hypocreales</taxon>
        <taxon>Cordycipitaceae</taxon>
        <taxon>Akanthomyces</taxon>
    </lineage>
</organism>
<proteinExistence type="predicted"/>
<keyword evidence="2" id="KW-0378">Hydrolase</keyword>
<keyword evidence="6" id="KW-1185">Reference proteome</keyword>
<name>A0A179IKU5_CORDF</name>
<dbReference type="GO" id="GO:0005634">
    <property type="term" value="C:nucleus"/>
    <property type="evidence" value="ECO:0007669"/>
    <property type="project" value="TreeGrafter"/>
</dbReference>
<dbReference type="SUPFAM" id="SSF53098">
    <property type="entry name" value="Ribonuclease H-like"/>
    <property type="match status" value="1"/>
</dbReference>
<comment type="caution">
    <text evidence="5">The sequence shown here is derived from an EMBL/GenBank/DDBJ whole genome shotgun (WGS) entry which is preliminary data.</text>
</comment>
<dbReference type="OrthoDB" id="1920326at2759"/>
<feature type="non-terminal residue" evidence="5">
    <location>
        <position position="660"/>
    </location>
</feature>
<dbReference type="CDD" id="cd06141">
    <property type="entry name" value="WRN_exo"/>
    <property type="match status" value="1"/>
</dbReference>
<evidence type="ECO:0000313" key="5">
    <source>
        <dbReference type="EMBL" id="OAR02340.1"/>
    </source>
</evidence>
<dbReference type="GO" id="GO:0006139">
    <property type="term" value="P:nucleobase-containing compound metabolic process"/>
    <property type="evidence" value="ECO:0007669"/>
    <property type="project" value="InterPro"/>
</dbReference>
<protein>
    <recommendedName>
        <fullName evidence="4">3'-5' exonuclease domain-containing protein</fullName>
    </recommendedName>
</protein>
<dbReference type="InterPro" id="IPR012337">
    <property type="entry name" value="RNaseH-like_sf"/>
</dbReference>
<dbReference type="Proteomes" id="UP000243081">
    <property type="component" value="Unassembled WGS sequence"/>
</dbReference>
<evidence type="ECO:0000256" key="1">
    <source>
        <dbReference type="ARBA" id="ARBA00022722"/>
    </source>
</evidence>
<reference evidence="5 6" key="1">
    <citation type="submission" date="2016-03" db="EMBL/GenBank/DDBJ databases">
        <title>Fine-scale spatial genetic structure of a fungal parasite of coffee scale insects.</title>
        <authorList>
            <person name="Jackson D."/>
            <person name="Zemenick K.A."/>
            <person name="Malloure B."/>
            <person name="Quandt C.A."/>
            <person name="James T.Y."/>
        </authorList>
    </citation>
    <scope>NUCLEOTIDE SEQUENCE [LARGE SCALE GENOMIC DNA]</scope>
    <source>
        <strain evidence="5 6">UM487</strain>
    </source>
</reference>
<evidence type="ECO:0000259" key="4">
    <source>
        <dbReference type="SMART" id="SM00474"/>
    </source>
</evidence>
<feature type="region of interest" description="Disordered" evidence="3">
    <location>
        <begin position="1"/>
        <end position="30"/>
    </location>
</feature>
<dbReference type="GO" id="GO:0005737">
    <property type="term" value="C:cytoplasm"/>
    <property type="evidence" value="ECO:0007669"/>
    <property type="project" value="TreeGrafter"/>
</dbReference>
<dbReference type="InterPro" id="IPR036397">
    <property type="entry name" value="RNaseH_sf"/>
</dbReference>
<evidence type="ECO:0000256" key="2">
    <source>
        <dbReference type="ARBA" id="ARBA00022801"/>
    </source>
</evidence>
<dbReference type="Pfam" id="PF01612">
    <property type="entry name" value="DNA_pol_A_exo1"/>
    <property type="match status" value="1"/>
</dbReference>
<keyword evidence="1" id="KW-0540">Nuclease</keyword>
<dbReference type="InterPro" id="IPR002562">
    <property type="entry name" value="3'-5'_exonuclease_dom"/>
</dbReference>
<dbReference type="SMART" id="SM00474">
    <property type="entry name" value="35EXOc"/>
    <property type="match status" value="1"/>
</dbReference>
<dbReference type="GO" id="GO:0008408">
    <property type="term" value="F:3'-5' exonuclease activity"/>
    <property type="evidence" value="ECO:0007669"/>
    <property type="project" value="InterPro"/>
</dbReference>
<accession>A0A179IKU5</accession>
<dbReference type="OMA" id="DVRSSNW"/>
<feature type="non-terminal residue" evidence="5">
    <location>
        <position position="1"/>
    </location>
</feature>
<dbReference type="InterPro" id="IPR051132">
    <property type="entry name" value="3-5_Exonuclease_domain"/>
</dbReference>
<feature type="domain" description="3'-5' exonuclease" evidence="4">
    <location>
        <begin position="278"/>
        <end position="467"/>
    </location>
</feature>
<dbReference type="GO" id="GO:0003676">
    <property type="term" value="F:nucleic acid binding"/>
    <property type="evidence" value="ECO:0007669"/>
    <property type="project" value="InterPro"/>
</dbReference>
<dbReference type="EMBL" id="LUKN01000739">
    <property type="protein sequence ID" value="OAR02340.1"/>
    <property type="molecule type" value="Genomic_DNA"/>
</dbReference>
<evidence type="ECO:0000313" key="6">
    <source>
        <dbReference type="Proteomes" id="UP000243081"/>
    </source>
</evidence>
<feature type="region of interest" description="Disordered" evidence="3">
    <location>
        <begin position="158"/>
        <end position="179"/>
    </location>
</feature>
<dbReference type="AlphaFoldDB" id="A0A179IKU5"/>